<keyword evidence="2 6" id="KW-1003">Cell membrane</keyword>
<keyword evidence="8" id="KW-0282">Flagellum</keyword>
<keyword evidence="8" id="KW-0966">Cell projection</keyword>
<keyword evidence="7" id="KW-0732">Signal</keyword>
<feature type="transmembrane region" description="Helical" evidence="6">
    <location>
        <begin position="200"/>
        <end position="222"/>
    </location>
</feature>
<keyword evidence="5 6" id="KW-0472">Membrane</keyword>
<evidence type="ECO:0000313" key="8">
    <source>
        <dbReference type="EMBL" id="WDI31532.1"/>
    </source>
</evidence>
<comment type="caution">
    <text evidence="6">Lacks conserved residue(s) required for the propagation of feature annotation.</text>
</comment>
<feature type="transmembrane region" description="Helical" evidence="6">
    <location>
        <begin position="57"/>
        <end position="84"/>
    </location>
</feature>
<sequence>MRRLTAILAVLLAAGVMFAAPAFAQEIAPAAEDIAADAGLLDAVDEAGGLTKRIVQIFLLVTVLSLAPGIAMMVTCLPFMIIVLSILRQGVGLQQAPPNMLIVSVAIFLTYFVMEPVFKDAWASGVQPMLNGEMQEDVAFGETMKPFRTFMEARVDPGAVDILADARPLETQPAAEEGATPLSLLVPAFVLSEIQRAFEIGFVVLLPFLVIDLLVASILMAMGMMMVPPAIVSLPFKVAFFVLTNGWVAVSGALVRGYT</sequence>
<dbReference type="GO" id="GO:0009425">
    <property type="term" value="C:bacterial-type flagellum basal body"/>
    <property type="evidence" value="ECO:0007669"/>
    <property type="project" value="UniProtKB-SubCell"/>
</dbReference>
<keyword evidence="6" id="KW-0813">Transport</keyword>
<name>A0AAE9ZF42_9PROT</name>
<dbReference type="RefSeq" id="WP_274493420.1">
    <property type="nucleotide sequence ID" value="NZ_CP118166.1"/>
</dbReference>
<dbReference type="NCBIfam" id="TIGR01103">
    <property type="entry name" value="fliP"/>
    <property type="match status" value="1"/>
</dbReference>
<evidence type="ECO:0000256" key="3">
    <source>
        <dbReference type="ARBA" id="ARBA00022692"/>
    </source>
</evidence>
<dbReference type="PROSITE" id="PS01060">
    <property type="entry name" value="FLIP_1"/>
    <property type="match status" value="1"/>
</dbReference>
<feature type="chain" id="PRO_5042266634" description="Flagellar biosynthetic protein FliP" evidence="7">
    <location>
        <begin position="25"/>
        <end position="259"/>
    </location>
</feature>
<comment type="subcellular location">
    <subcellularLocation>
        <location evidence="6">Cell membrane</location>
        <topology evidence="6">Multi-pass membrane protein</topology>
    </subcellularLocation>
    <subcellularLocation>
        <location evidence="6">Bacterial flagellum basal body</location>
    </subcellularLocation>
</comment>
<reference evidence="8" key="1">
    <citation type="submission" date="2023-02" db="EMBL/GenBank/DDBJ databases">
        <title>Genome sequence of Hyphococcus flavus.</title>
        <authorList>
            <person name="Rong J.-C."/>
            <person name="Zhao Q."/>
            <person name="Yi M."/>
            <person name="Wu J.-Y."/>
        </authorList>
    </citation>
    <scope>NUCLEOTIDE SEQUENCE</scope>
    <source>
        <strain evidence="8">MCCC 1K03223</strain>
    </source>
</reference>
<evidence type="ECO:0000256" key="5">
    <source>
        <dbReference type="ARBA" id="ARBA00023136"/>
    </source>
</evidence>
<evidence type="ECO:0000256" key="1">
    <source>
        <dbReference type="ARBA" id="ARBA00006257"/>
    </source>
</evidence>
<keyword evidence="4 6" id="KW-1133">Transmembrane helix</keyword>
<keyword evidence="9" id="KW-1185">Reference proteome</keyword>
<dbReference type="InterPro" id="IPR005837">
    <property type="entry name" value="FliP"/>
</dbReference>
<accession>A0AAE9ZF42</accession>
<dbReference type="GO" id="GO:0044781">
    <property type="term" value="P:bacterial-type flagellum organization"/>
    <property type="evidence" value="ECO:0007669"/>
    <property type="project" value="UniProtKB-UniRule"/>
</dbReference>
<dbReference type="InterPro" id="IPR005838">
    <property type="entry name" value="T3SS_IM_P"/>
</dbReference>
<dbReference type="KEGG" id="hfl:PUV54_16395"/>
<dbReference type="Pfam" id="PF00813">
    <property type="entry name" value="FliP"/>
    <property type="match status" value="1"/>
</dbReference>
<evidence type="ECO:0000256" key="7">
    <source>
        <dbReference type="SAM" id="SignalP"/>
    </source>
</evidence>
<keyword evidence="8" id="KW-0969">Cilium</keyword>
<comment type="similarity">
    <text evidence="1 6">Belongs to the FliP/MopC/SpaP family.</text>
</comment>
<gene>
    <name evidence="6 8" type="primary">fliP</name>
    <name evidence="8" type="ORF">PUV54_16395</name>
</gene>
<dbReference type="GO" id="GO:0005886">
    <property type="term" value="C:plasma membrane"/>
    <property type="evidence" value="ECO:0007669"/>
    <property type="project" value="UniProtKB-SubCell"/>
</dbReference>
<evidence type="ECO:0000256" key="2">
    <source>
        <dbReference type="ARBA" id="ARBA00022475"/>
    </source>
</evidence>
<evidence type="ECO:0000313" key="9">
    <source>
        <dbReference type="Proteomes" id="UP001214043"/>
    </source>
</evidence>
<comment type="function">
    <text evidence="6">Plays a role in the flagellum-specific transport system.</text>
</comment>
<proteinExistence type="inferred from homology"/>
<dbReference type="GO" id="GO:0009306">
    <property type="term" value="P:protein secretion"/>
    <property type="evidence" value="ECO:0007669"/>
    <property type="project" value="UniProtKB-UniRule"/>
</dbReference>
<feature type="signal peptide" evidence="7">
    <location>
        <begin position="1"/>
        <end position="24"/>
    </location>
</feature>
<dbReference type="AlphaFoldDB" id="A0AAE9ZF42"/>
<dbReference type="PRINTS" id="PR00951">
    <property type="entry name" value="FLGBIOSNFLIP"/>
</dbReference>
<feature type="transmembrane region" description="Helical" evidence="6">
    <location>
        <begin position="234"/>
        <end position="255"/>
    </location>
</feature>
<organism evidence="8 9">
    <name type="scientific">Hyphococcus flavus</name>
    <dbReference type="NCBI Taxonomy" id="1866326"/>
    <lineage>
        <taxon>Bacteria</taxon>
        <taxon>Pseudomonadati</taxon>
        <taxon>Pseudomonadota</taxon>
        <taxon>Alphaproteobacteria</taxon>
        <taxon>Parvularculales</taxon>
        <taxon>Parvularculaceae</taxon>
        <taxon>Hyphococcus</taxon>
    </lineage>
</organism>
<dbReference type="PRINTS" id="PR01302">
    <property type="entry name" value="TYPE3IMPPROT"/>
</dbReference>
<evidence type="ECO:0000256" key="4">
    <source>
        <dbReference type="ARBA" id="ARBA00022989"/>
    </source>
</evidence>
<keyword evidence="6" id="KW-0653">Protein transport</keyword>
<dbReference type="PANTHER" id="PTHR30587:SF2">
    <property type="entry name" value="SURFACE PRESENTATION OF ANTIGENS PROTEIN SPAP"/>
    <property type="match status" value="1"/>
</dbReference>
<keyword evidence="3 6" id="KW-0812">Transmembrane</keyword>
<evidence type="ECO:0000256" key="6">
    <source>
        <dbReference type="RuleBase" id="RU362069"/>
    </source>
</evidence>
<protein>
    <recommendedName>
        <fullName evidence="6">Flagellar biosynthetic protein FliP</fullName>
    </recommendedName>
</protein>
<keyword evidence="6" id="KW-1005">Bacterial flagellum biogenesis</keyword>
<dbReference type="EMBL" id="CP118166">
    <property type="protein sequence ID" value="WDI31532.1"/>
    <property type="molecule type" value="Genomic_DNA"/>
</dbReference>
<keyword evidence="6" id="KW-1006">Bacterial flagellum protein export</keyword>
<dbReference type="PANTHER" id="PTHR30587">
    <property type="entry name" value="FLAGELLAR BIOSYNTHETIC PROTEIN FLIP"/>
    <property type="match status" value="1"/>
</dbReference>
<dbReference type="Proteomes" id="UP001214043">
    <property type="component" value="Chromosome"/>
</dbReference>